<dbReference type="OrthoDB" id="310895at2759"/>
<dbReference type="GO" id="GO:0003842">
    <property type="term" value="F:L-glutamate gamma-semialdehyde dehydrogenase activity"/>
    <property type="evidence" value="ECO:0007669"/>
    <property type="project" value="TreeGrafter"/>
</dbReference>
<keyword evidence="2" id="KW-0520">NAD</keyword>
<dbReference type="EMBL" id="KZ150375">
    <property type="protein sequence ID" value="PZC71116.1"/>
    <property type="molecule type" value="Genomic_DNA"/>
</dbReference>
<gene>
    <name evidence="4" type="primary">HaOG214061</name>
    <name evidence="4" type="ORF">B5X24_HaOG214061</name>
</gene>
<dbReference type="GO" id="GO:0010133">
    <property type="term" value="P:L-proline catabolic process to L-glutamate"/>
    <property type="evidence" value="ECO:0007669"/>
    <property type="project" value="TreeGrafter"/>
</dbReference>
<dbReference type="InterPro" id="IPR016161">
    <property type="entry name" value="Ald_DH/histidinol_DH"/>
</dbReference>
<protein>
    <recommendedName>
        <fullName evidence="3">Aldehyde dehydrogenase domain-containing protein</fullName>
    </recommendedName>
</protein>
<evidence type="ECO:0000256" key="1">
    <source>
        <dbReference type="ARBA" id="ARBA00023002"/>
    </source>
</evidence>
<keyword evidence="5" id="KW-1185">Reference proteome</keyword>
<evidence type="ECO:0000259" key="3">
    <source>
        <dbReference type="Pfam" id="PF00171"/>
    </source>
</evidence>
<dbReference type="Pfam" id="PF00171">
    <property type="entry name" value="Aldedh"/>
    <property type="match status" value="1"/>
</dbReference>
<name>A0A2W1BDX1_HELAM</name>
<feature type="domain" description="Aldehyde dehydrogenase" evidence="3">
    <location>
        <begin position="97"/>
        <end position="549"/>
    </location>
</feature>
<dbReference type="Gene3D" id="3.40.605.10">
    <property type="entry name" value="Aldehyde Dehydrogenase, Chain A, domain 1"/>
    <property type="match status" value="1"/>
</dbReference>
<dbReference type="InterPro" id="IPR016163">
    <property type="entry name" value="Ald_DH_C"/>
</dbReference>
<reference evidence="4 5" key="1">
    <citation type="journal article" date="2017" name="BMC Biol.">
        <title>Genomic innovations, transcriptional plasticity and gene loss underlying the evolution and divergence of two highly polyphagous and invasive Helicoverpa pest species.</title>
        <authorList>
            <person name="Pearce S.L."/>
            <person name="Clarke D.F."/>
            <person name="East P.D."/>
            <person name="Elfekih S."/>
            <person name="Gordon K.H."/>
            <person name="Jermiin L.S."/>
            <person name="McGaughran A."/>
            <person name="Oakeshott J.G."/>
            <person name="Papanikolaou A."/>
            <person name="Perera O.P."/>
            <person name="Rane R.V."/>
            <person name="Richards S."/>
            <person name="Tay W.T."/>
            <person name="Walsh T.K."/>
            <person name="Anderson A."/>
            <person name="Anderson C.J."/>
            <person name="Asgari S."/>
            <person name="Board P.G."/>
            <person name="Bretschneider A."/>
            <person name="Campbell P.M."/>
            <person name="Chertemps T."/>
            <person name="Christeller J.T."/>
            <person name="Coppin C.W."/>
            <person name="Downes S.J."/>
            <person name="Duan G."/>
            <person name="Farnsworth C.A."/>
            <person name="Good R.T."/>
            <person name="Han L.B."/>
            <person name="Han Y.C."/>
            <person name="Hatje K."/>
            <person name="Horne I."/>
            <person name="Huang Y.P."/>
            <person name="Hughes D.S."/>
            <person name="Jacquin-Joly E."/>
            <person name="James W."/>
            <person name="Jhangiani S."/>
            <person name="Kollmar M."/>
            <person name="Kuwar S.S."/>
            <person name="Li S."/>
            <person name="Liu N.Y."/>
            <person name="Maibeche M.T."/>
            <person name="Miller J.R."/>
            <person name="Montagne N."/>
            <person name="Perry T."/>
            <person name="Qu J."/>
            <person name="Song S.V."/>
            <person name="Sutton G.G."/>
            <person name="Vogel H."/>
            <person name="Walenz B.P."/>
            <person name="Xu W."/>
            <person name="Zhang H.J."/>
            <person name="Zou Z."/>
            <person name="Batterham P."/>
            <person name="Edwards O.R."/>
            <person name="Feyereisen R."/>
            <person name="Gibbs R.A."/>
            <person name="Heckel D.G."/>
            <person name="McGrath A."/>
            <person name="Robin C."/>
            <person name="Scherer S.E."/>
            <person name="Worley K.C."/>
            <person name="Wu Y.D."/>
        </authorList>
    </citation>
    <scope>NUCLEOTIDE SEQUENCE [LARGE SCALE GENOMIC DNA]</scope>
    <source>
        <strain evidence="4">Harm_GR_Male_#8</strain>
        <tissue evidence="4">Whole organism</tissue>
    </source>
</reference>
<dbReference type="SUPFAM" id="SSF53720">
    <property type="entry name" value="ALDH-like"/>
    <property type="match status" value="1"/>
</dbReference>
<sequence>MIRVVSVELRVVCRLCGVVQVRLLARAARPASALQPQCSVFPKAPRNERVLEHCAGTRERTSLTHELTTLSRSPETIPLIIGPEKTISGDCCVQPMPFDHQQIAAYYHRAWPDTITMAMEMATACQPSWERTSVDERCGVLERATDLLAGVFRQRVIAAAIIGQAMTAIQAELNMCQLIDYLRFGCYFMRELTKGNSVIDGGEQAINHNQYHGLEGFWAAITPDNSLALAAQLAIIPTILGNCVVWKPSDHSVLACYRVLECLQCAGLPPGVINFVPAEENRFLEAVCSSTDLAGITFGGTTRTLEHIWRTVGDRIHSYLRFPRVVGTGSGKNFHVVHSSANLSNAVACTARAAFEMAGQKATSCSRVFVAESVLDRFTQALAQVAQSLVVCHPLDYRCFTSALASKDAYYKVCCYLERAAADSTVRRVCGGRTEPAVGYFVEPTVFLVPEPTHELMCDELRGPVLAVCGFPDKDPDALVWAVAQTRYAITGSIFARDSAWAQWAVGALRDFSATLYLNDRCSEELPGQQSVGGTRKSSSSGAKAGAMSYLLQFATERSIKEALRTSSDVTYSYMDEMPPTVVVK</sequence>
<dbReference type="GO" id="GO:0005759">
    <property type="term" value="C:mitochondrial matrix"/>
    <property type="evidence" value="ECO:0007669"/>
    <property type="project" value="TreeGrafter"/>
</dbReference>
<evidence type="ECO:0000256" key="2">
    <source>
        <dbReference type="ARBA" id="ARBA00023027"/>
    </source>
</evidence>
<dbReference type="AlphaFoldDB" id="A0A2W1BDX1"/>
<dbReference type="PANTHER" id="PTHR42862">
    <property type="entry name" value="DELTA-1-PYRROLINE-5-CARBOXYLATE DEHYDROGENASE 1, ISOFORM A-RELATED"/>
    <property type="match status" value="1"/>
</dbReference>
<evidence type="ECO:0000313" key="4">
    <source>
        <dbReference type="EMBL" id="PZC71116.1"/>
    </source>
</evidence>
<dbReference type="InterPro" id="IPR015590">
    <property type="entry name" value="Aldehyde_DH_dom"/>
</dbReference>
<keyword evidence="1" id="KW-0560">Oxidoreductase</keyword>
<dbReference type="PANTHER" id="PTHR42862:SF1">
    <property type="entry name" value="DELTA-1-PYRROLINE-5-CARBOXYLATE DEHYDROGENASE 2, ISOFORM A-RELATED"/>
    <property type="match status" value="1"/>
</dbReference>
<dbReference type="Proteomes" id="UP000249218">
    <property type="component" value="Unassembled WGS sequence"/>
</dbReference>
<dbReference type="InterPro" id="IPR050485">
    <property type="entry name" value="Proline_metab_enzyme"/>
</dbReference>
<organism evidence="4 5">
    <name type="scientific">Helicoverpa armigera</name>
    <name type="common">Cotton bollworm</name>
    <name type="synonym">Heliothis armigera</name>
    <dbReference type="NCBI Taxonomy" id="29058"/>
    <lineage>
        <taxon>Eukaryota</taxon>
        <taxon>Metazoa</taxon>
        <taxon>Ecdysozoa</taxon>
        <taxon>Arthropoda</taxon>
        <taxon>Hexapoda</taxon>
        <taxon>Insecta</taxon>
        <taxon>Pterygota</taxon>
        <taxon>Neoptera</taxon>
        <taxon>Endopterygota</taxon>
        <taxon>Lepidoptera</taxon>
        <taxon>Glossata</taxon>
        <taxon>Ditrysia</taxon>
        <taxon>Noctuoidea</taxon>
        <taxon>Noctuidae</taxon>
        <taxon>Heliothinae</taxon>
        <taxon>Helicoverpa</taxon>
    </lineage>
</organism>
<dbReference type="Gene3D" id="3.40.309.10">
    <property type="entry name" value="Aldehyde Dehydrogenase, Chain A, domain 2"/>
    <property type="match status" value="1"/>
</dbReference>
<accession>A0A2W1BDX1</accession>
<evidence type="ECO:0000313" key="5">
    <source>
        <dbReference type="Proteomes" id="UP000249218"/>
    </source>
</evidence>
<dbReference type="InterPro" id="IPR016162">
    <property type="entry name" value="Ald_DH_N"/>
</dbReference>
<proteinExistence type="predicted"/>